<evidence type="ECO:0000256" key="1">
    <source>
        <dbReference type="ARBA" id="ARBA00022553"/>
    </source>
</evidence>
<dbReference type="InterPro" id="IPR050923">
    <property type="entry name" value="Cell_Proc_Reg/RNA_Proc"/>
</dbReference>
<organism evidence="3 4">
    <name type="scientific">Actinomadura rubteroloni</name>
    <dbReference type="NCBI Taxonomy" id="1926885"/>
    <lineage>
        <taxon>Bacteria</taxon>
        <taxon>Bacillati</taxon>
        <taxon>Actinomycetota</taxon>
        <taxon>Actinomycetes</taxon>
        <taxon>Streptosporangiales</taxon>
        <taxon>Thermomonosporaceae</taxon>
        <taxon>Actinomadura</taxon>
    </lineage>
</organism>
<accession>A0A2P4UAW5</accession>
<protein>
    <submittedName>
        <fullName evidence="3">Glycogen accumulation regulator GarA</fullName>
    </submittedName>
</protein>
<dbReference type="CDD" id="cd00060">
    <property type="entry name" value="FHA"/>
    <property type="match status" value="1"/>
</dbReference>
<sequence length="186" mass="20340">MDGVAHEHHGLVPARASDAERDRVLRVLADHHAEGRLSQDTFEQRVDRALRARSDAELAGIVEDLPPTSRVTRRLTGLIAGLSLVTARLEEAWRAPRLPRFALPPDGLARVLVGRAPGCHLTLPDRTVSRLHAEIHRAPGADHWTVHDLGSMNGTRVNGRRLTGPARLRPGDEVAFGECRFIAAAP</sequence>
<dbReference type="Pfam" id="PF00498">
    <property type="entry name" value="FHA"/>
    <property type="match status" value="1"/>
</dbReference>
<keyword evidence="4" id="KW-1185">Reference proteome</keyword>
<evidence type="ECO:0000313" key="4">
    <source>
        <dbReference type="Proteomes" id="UP000242367"/>
    </source>
</evidence>
<dbReference type="SMART" id="SM00240">
    <property type="entry name" value="FHA"/>
    <property type="match status" value="1"/>
</dbReference>
<evidence type="ECO:0000259" key="2">
    <source>
        <dbReference type="PROSITE" id="PS50006"/>
    </source>
</evidence>
<dbReference type="PROSITE" id="PS50006">
    <property type="entry name" value="FHA_DOMAIN"/>
    <property type="match status" value="1"/>
</dbReference>
<feature type="domain" description="FHA" evidence="2">
    <location>
        <begin position="111"/>
        <end position="162"/>
    </location>
</feature>
<dbReference type="PANTHER" id="PTHR23308">
    <property type="entry name" value="NUCLEAR INHIBITOR OF PROTEIN PHOSPHATASE-1"/>
    <property type="match status" value="1"/>
</dbReference>
<proteinExistence type="predicted"/>
<dbReference type="AlphaFoldDB" id="A0A2P4UAW5"/>
<dbReference type="Proteomes" id="UP000242367">
    <property type="component" value="Unassembled WGS sequence"/>
</dbReference>
<dbReference type="InterPro" id="IPR008984">
    <property type="entry name" value="SMAD_FHA_dom_sf"/>
</dbReference>
<comment type="caution">
    <text evidence="3">The sequence shown here is derived from an EMBL/GenBank/DDBJ whole genome shotgun (WGS) entry which is preliminary data.</text>
</comment>
<gene>
    <name evidence="3" type="primary">garA_3</name>
    <name evidence="3" type="ORF">BTM25_55980</name>
</gene>
<reference evidence="3 4" key="1">
    <citation type="journal article" date="2017" name="Chemistry">
        <title>Isolation, Biosynthesis and Chemical Modifications of Rubterolones A-F: Rare Tropolone Alkaloids from Actinomadura sp. 5-2.</title>
        <authorList>
            <person name="Guo H."/>
            <person name="Benndorf R."/>
            <person name="Leichnitz D."/>
            <person name="Klassen J.L."/>
            <person name="Vollmers J."/>
            <person name="Gorls H."/>
            <person name="Steinacker M."/>
            <person name="Weigel C."/>
            <person name="Dahse H.M."/>
            <person name="Kaster A.K."/>
            <person name="de Beer Z.W."/>
            <person name="Poulsen M."/>
            <person name="Beemelmanns C."/>
        </authorList>
    </citation>
    <scope>NUCLEOTIDE SEQUENCE [LARGE SCALE GENOMIC DNA]</scope>
    <source>
        <strain evidence="3 4">5-2</strain>
    </source>
</reference>
<keyword evidence="1" id="KW-0597">Phosphoprotein</keyword>
<dbReference type="Pfam" id="PF08044">
    <property type="entry name" value="DUF1707"/>
    <property type="match status" value="1"/>
</dbReference>
<dbReference type="InterPro" id="IPR000253">
    <property type="entry name" value="FHA_dom"/>
</dbReference>
<dbReference type="SUPFAM" id="SSF49879">
    <property type="entry name" value="SMAD/FHA domain"/>
    <property type="match status" value="1"/>
</dbReference>
<evidence type="ECO:0000313" key="3">
    <source>
        <dbReference type="EMBL" id="POM22186.1"/>
    </source>
</evidence>
<name>A0A2P4UAW5_9ACTN</name>
<dbReference type="RefSeq" id="WP_103566604.1">
    <property type="nucleotide sequence ID" value="NZ_MTBP01000006.1"/>
</dbReference>
<dbReference type="EMBL" id="MTBP01000006">
    <property type="protein sequence ID" value="POM22186.1"/>
    <property type="molecule type" value="Genomic_DNA"/>
</dbReference>
<dbReference type="InterPro" id="IPR012551">
    <property type="entry name" value="DUF1707_SHOCT-like"/>
</dbReference>
<dbReference type="Gene3D" id="2.60.200.20">
    <property type="match status" value="1"/>
</dbReference>